<feature type="domain" description="Fido" evidence="3">
    <location>
        <begin position="58"/>
        <end position="197"/>
    </location>
</feature>
<dbReference type="InterPro" id="IPR013436">
    <property type="entry name" value="Mobile_mystery_prot_B"/>
</dbReference>
<dbReference type="Gene3D" id="1.10.3290.10">
    <property type="entry name" value="Fido-like domain"/>
    <property type="match status" value="1"/>
</dbReference>
<dbReference type="InterPro" id="IPR040198">
    <property type="entry name" value="Fido_containing"/>
</dbReference>
<evidence type="ECO:0000313" key="5">
    <source>
        <dbReference type="Proteomes" id="UP000189545"/>
    </source>
</evidence>
<dbReference type="OrthoDB" id="9807853at2"/>
<name>A0A1S6HVE8_9GAMM</name>
<evidence type="ECO:0000256" key="1">
    <source>
        <dbReference type="PIRSR" id="PIRSR640198-1"/>
    </source>
</evidence>
<dbReference type="RefSeq" id="WP_077754428.1">
    <property type="nucleotide sequence ID" value="NZ_CP014782.1"/>
</dbReference>
<proteinExistence type="predicted"/>
<feature type="active site" evidence="1">
    <location>
        <position position="132"/>
    </location>
</feature>
<dbReference type="PANTHER" id="PTHR13504:SF39">
    <property type="entry name" value="CELL FILAMENTATION PROTEIN"/>
    <property type="match status" value="1"/>
</dbReference>
<feature type="compositionally biased region" description="Acidic residues" evidence="2">
    <location>
        <begin position="1"/>
        <end position="17"/>
    </location>
</feature>
<dbReference type="SUPFAM" id="SSF140931">
    <property type="entry name" value="Fic-like"/>
    <property type="match status" value="1"/>
</dbReference>
<dbReference type="InterPro" id="IPR036597">
    <property type="entry name" value="Fido-like_dom_sf"/>
</dbReference>
<dbReference type="PROSITE" id="PS51459">
    <property type="entry name" value="FIDO"/>
    <property type="match status" value="1"/>
</dbReference>
<dbReference type="InterPro" id="IPR003812">
    <property type="entry name" value="Fido"/>
</dbReference>
<dbReference type="Pfam" id="PF02661">
    <property type="entry name" value="Fic"/>
    <property type="match status" value="1"/>
</dbReference>
<reference evidence="4 5" key="1">
    <citation type="submission" date="2016-03" db="EMBL/GenBank/DDBJ databases">
        <title>Complete genome sequence of Shewanella psychrophila WP2, a deep sea bacterium isolated from west Pacific sediment.</title>
        <authorList>
            <person name="Xu G."/>
            <person name="Jian H."/>
        </authorList>
    </citation>
    <scope>NUCLEOTIDE SEQUENCE [LARGE SCALE GENOMIC DNA]</scope>
    <source>
        <strain evidence="4 5">WP2</strain>
    </source>
</reference>
<keyword evidence="5" id="KW-1185">Reference proteome</keyword>
<dbReference type="Proteomes" id="UP000189545">
    <property type="component" value="Chromosome"/>
</dbReference>
<dbReference type="KEGG" id="spsw:Sps_04451"/>
<feature type="region of interest" description="Disordered" evidence="2">
    <location>
        <begin position="1"/>
        <end position="20"/>
    </location>
</feature>
<dbReference type="NCBIfam" id="TIGR02613">
    <property type="entry name" value="mob_myst_B"/>
    <property type="match status" value="1"/>
</dbReference>
<dbReference type="EMBL" id="CP014782">
    <property type="protein sequence ID" value="AQS39537.1"/>
    <property type="molecule type" value="Genomic_DNA"/>
</dbReference>
<evidence type="ECO:0000256" key="2">
    <source>
        <dbReference type="SAM" id="MobiDB-lite"/>
    </source>
</evidence>
<protein>
    <submittedName>
        <fullName evidence="4">Mobile mystery protein B</fullName>
    </submittedName>
</protein>
<accession>A0A1S6HVE8</accession>
<evidence type="ECO:0000313" key="4">
    <source>
        <dbReference type="EMBL" id="AQS39537.1"/>
    </source>
</evidence>
<dbReference type="PANTHER" id="PTHR13504">
    <property type="entry name" value="FIDO DOMAIN-CONTAINING PROTEIN DDB_G0283145"/>
    <property type="match status" value="1"/>
</dbReference>
<organism evidence="4 5">
    <name type="scientific">Shewanella psychrophila</name>
    <dbReference type="NCBI Taxonomy" id="225848"/>
    <lineage>
        <taxon>Bacteria</taxon>
        <taxon>Pseudomonadati</taxon>
        <taxon>Pseudomonadota</taxon>
        <taxon>Gammaproteobacteria</taxon>
        <taxon>Alteromonadales</taxon>
        <taxon>Shewanellaceae</taxon>
        <taxon>Shewanella</taxon>
    </lineage>
</organism>
<gene>
    <name evidence="4" type="ORF">Sps_04451</name>
</gene>
<sequence>MIIDEPEGTTPLDPDDMEGLKHPHVTTREQLNELEQSNILAGQQWVSGISGLTLDSIFSAEFVLALHQNLFGDVWTWAGTTRNKELSIGCDPFQIRPKLHNFLEDAKCWVEFKHFSNLELSARIQHKLVEIHPFPNGNGRHSRIFTDVVRIVLLEEPPINWAEGNLEKVSEERKAYISCLKEADKGDFTAFVKYLENLGN</sequence>
<dbReference type="AlphaFoldDB" id="A0A1S6HVE8"/>
<dbReference type="STRING" id="225848.Sps_04451"/>
<evidence type="ECO:0000259" key="3">
    <source>
        <dbReference type="PROSITE" id="PS51459"/>
    </source>
</evidence>